<evidence type="ECO:0000256" key="4">
    <source>
        <dbReference type="ARBA" id="ARBA00022475"/>
    </source>
</evidence>
<keyword evidence="5 10" id="KW-0812">Transmembrane</keyword>
<feature type="transmembrane region" description="Helical" evidence="10">
    <location>
        <begin position="7"/>
        <end position="27"/>
    </location>
</feature>
<protein>
    <recommendedName>
        <fullName evidence="12">Large conductance mechanosensitive channel protein MscL</fullName>
    </recommendedName>
</protein>
<dbReference type="NCBIfam" id="NF001843">
    <property type="entry name" value="PRK00567.1-4"/>
    <property type="match status" value="1"/>
</dbReference>
<dbReference type="EMBL" id="BARS01028607">
    <property type="protein sequence ID" value="GAG10441.1"/>
    <property type="molecule type" value="Genomic_DNA"/>
</dbReference>
<dbReference type="NCBIfam" id="TIGR00220">
    <property type="entry name" value="mscL"/>
    <property type="match status" value="1"/>
</dbReference>
<proteinExistence type="inferred from homology"/>
<dbReference type="PANTHER" id="PTHR30266:SF2">
    <property type="entry name" value="LARGE-CONDUCTANCE MECHANOSENSITIVE CHANNEL"/>
    <property type="match status" value="1"/>
</dbReference>
<dbReference type="InterPro" id="IPR037673">
    <property type="entry name" value="MSC/AndL"/>
</dbReference>
<dbReference type="InterPro" id="IPR019823">
    <property type="entry name" value="Mechanosensitive_channel_CS"/>
</dbReference>
<dbReference type="AlphaFoldDB" id="X0WCP3"/>
<keyword evidence="7" id="KW-0406">Ion transport</keyword>
<evidence type="ECO:0000256" key="2">
    <source>
        <dbReference type="ARBA" id="ARBA00007254"/>
    </source>
</evidence>
<dbReference type="InterPro" id="IPR036019">
    <property type="entry name" value="MscL_channel"/>
</dbReference>
<comment type="caution">
    <text evidence="11">The sequence shown here is derived from an EMBL/GenBank/DDBJ whole genome shotgun (WGS) entry which is preliminary data.</text>
</comment>
<keyword evidence="6 10" id="KW-1133">Transmembrane helix</keyword>
<accession>X0WCP3</accession>
<sequence length="146" mass="15400">AMRGNVVDMAVGIIIGAAFGTIVKSLVADVIMPPIGLLLGNVDFSNLFIILKQGATAGPFATIAEAQKAGAVTINYGMFVNTIISFLIVAFAVFLLIRALNKLQREEEAPPEEEPTTTECPHCLSTIPIKATRCGHCTSELSAEPA</sequence>
<dbReference type="HAMAP" id="MF_00115">
    <property type="entry name" value="MscL"/>
    <property type="match status" value="1"/>
</dbReference>
<feature type="non-terminal residue" evidence="11">
    <location>
        <position position="1"/>
    </location>
</feature>
<keyword evidence="8 10" id="KW-0472">Membrane</keyword>
<evidence type="ECO:0000313" key="11">
    <source>
        <dbReference type="EMBL" id="GAG10441.1"/>
    </source>
</evidence>
<dbReference type="InterPro" id="IPR001185">
    <property type="entry name" value="MS_channel"/>
</dbReference>
<evidence type="ECO:0000256" key="3">
    <source>
        <dbReference type="ARBA" id="ARBA00022448"/>
    </source>
</evidence>
<name>X0WCP3_9ZZZZ</name>
<dbReference type="SUPFAM" id="SSF81330">
    <property type="entry name" value="Gated mechanosensitive channel"/>
    <property type="match status" value="1"/>
</dbReference>
<keyword evidence="4" id="KW-1003">Cell membrane</keyword>
<evidence type="ECO:0008006" key="12">
    <source>
        <dbReference type="Google" id="ProtNLM"/>
    </source>
</evidence>
<feature type="transmembrane region" description="Helical" evidence="10">
    <location>
        <begin position="76"/>
        <end position="97"/>
    </location>
</feature>
<evidence type="ECO:0000256" key="9">
    <source>
        <dbReference type="ARBA" id="ARBA00023303"/>
    </source>
</evidence>
<dbReference type="PANTHER" id="PTHR30266">
    <property type="entry name" value="MECHANOSENSITIVE CHANNEL MSCL"/>
    <property type="match status" value="1"/>
</dbReference>
<comment type="similarity">
    <text evidence="2">Belongs to the MscL family.</text>
</comment>
<evidence type="ECO:0000256" key="8">
    <source>
        <dbReference type="ARBA" id="ARBA00023136"/>
    </source>
</evidence>
<keyword evidence="9" id="KW-0407">Ion channel</keyword>
<evidence type="ECO:0000256" key="7">
    <source>
        <dbReference type="ARBA" id="ARBA00023065"/>
    </source>
</evidence>
<dbReference type="PROSITE" id="PS01327">
    <property type="entry name" value="MSCL"/>
    <property type="match status" value="1"/>
</dbReference>
<dbReference type="Pfam" id="PF01741">
    <property type="entry name" value="MscL"/>
    <property type="match status" value="1"/>
</dbReference>
<evidence type="ECO:0000256" key="5">
    <source>
        <dbReference type="ARBA" id="ARBA00022692"/>
    </source>
</evidence>
<evidence type="ECO:0000256" key="6">
    <source>
        <dbReference type="ARBA" id="ARBA00022989"/>
    </source>
</evidence>
<organism evidence="11">
    <name type="scientific">marine sediment metagenome</name>
    <dbReference type="NCBI Taxonomy" id="412755"/>
    <lineage>
        <taxon>unclassified sequences</taxon>
        <taxon>metagenomes</taxon>
        <taxon>ecological metagenomes</taxon>
    </lineage>
</organism>
<keyword evidence="3" id="KW-0813">Transport</keyword>
<dbReference type="Gene3D" id="1.10.1200.120">
    <property type="entry name" value="Large-conductance mechanosensitive channel, MscL, domain 1"/>
    <property type="match status" value="1"/>
</dbReference>
<dbReference type="GO" id="GO:0005886">
    <property type="term" value="C:plasma membrane"/>
    <property type="evidence" value="ECO:0007669"/>
    <property type="project" value="UniProtKB-SubCell"/>
</dbReference>
<gene>
    <name evidence="11" type="ORF">S01H1_44816</name>
</gene>
<evidence type="ECO:0000256" key="1">
    <source>
        <dbReference type="ARBA" id="ARBA00004651"/>
    </source>
</evidence>
<dbReference type="GO" id="GO:0008381">
    <property type="term" value="F:mechanosensitive monoatomic ion channel activity"/>
    <property type="evidence" value="ECO:0007669"/>
    <property type="project" value="InterPro"/>
</dbReference>
<reference evidence="11" key="1">
    <citation type="journal article" date="2014" name="Front. Microbiol.">
        <title>High frequency of phylogenetically diverse reductive dehalogenase-homologous genes in deep subseafloor sedimentary metagenomes.</title>
        <authorList>
            <person name="Kawai M."/>
            <person name="Futagami T."/>
            <person name="Toyoda A."/>
            <person name="Takaki Y."/>
            <person name="Nishi S."/>
            <person name="Hori S."/>
            <person name="Arai W."/>
            <person name="Tsubouchi T."/>
            <person name="Morono Y."/>
            <person name="Uchiyama I."/>
            <person name="Ito T."/>
            <person name="Fujiyama A."/>
            <person name="Inagaki F."/>
            <person name="Takami H."/>
        </authorList>
    </citation>
    <scope>NUCLEOTIDE SEQUENCE</scope>
    <source>
        <strain evidence="11">Expedition CK06-06</strain>
    </source>
</reference>
<evidence type="ECO:0000256" key="10">
    <source>
        <dbReference type="SAM" id="Phobius"/>
    </source>
</evidence>
<comment type="subcellular location">
    <subcellularLocation>
        <location evidence="1">Cell membrane</location>
        <topology evidence="1">Multi-pass membrane protein</topology>
    </subcellularLocation>
</comment>